<dbReference type="AlphaFoldDB" id="A0A0G0QMJ1"/>
<dbReference type="EMBL" id="LBYC01000023">
    <property type="protein sequence ID" value="KKR41614.1"/>
    <property type="molecule type" value="Genomic_DNA"/>
</dbReference>
<evidence type="ECO:0000313" key="2">
    <source>
        <dbReference type="EMBL" id="KKR41614.1"/>
    </source>
</evidence>
<comment type="caution">
    <text evidence="2">The sequence shown here is derived from an EMBL/GenBank/DDBJ whole genome shotgun (WGS) entry which is preliminary data.</text>
</comment>
<name>A0A0G0QMJ1_9BACT</name>
<keyword evidence="1" id="KW-1133">Transmembrane helix</keyword>
<keyword evidence="1" id="KW-0472">Membrane</keyword>
<feature type="transmembrane region" description="Helical" evidence="1">
    <location>
        <begin position="12"/>
        <end position="32"/>
    </location>
</feature>
<dbReference type="Proteomes" id="UP000034301">
    <property type="component" value="Unassembled WGS sequence"/>
</dbReference>
<proteinExistence type="predicted"/>
<evidence type="ECO:0000313" key="3">
    <source>
        <dbReference type="Proteomes" id="UP000034301"/>
    </source>
</evidence>
<protein>
    <submittedName>
        <fullName evidence="2">Uncharacterized protein</fullName>
    </submittedName>
</protein>
<evidence type="ECO:0000256" key="1">
    <source>
        <dbReference type="SAM" id="Phobius"/>
    </source>
</evidence>
<keyword evidence="1" id="KW-0812">Transmembrane</keyword>
<sequence length="106" mass="12038">MKRVADASEPPVVIPVVVVAVDVHVALVVPVIERGIVCTGYHLFHCRPRHNLMLEVVLNFISHGNALVFCTKYIHFFMKCYIHHSISNLSRIYSRYMDTGFGSEKP</sequence>
<accession>A0A0G0QMJ1</accession>
<reference evidence="2 3" key="1">
    <citation type="journal article" date="2015" name="Nature">
        <title>rRNA introns, odd ribosomes, and small enigmatic genomes across a large radiation of phyla.</title>
        <authorList>
            <person name="Brown C.T."/>
            <person name="Hug L.A."/>
            <person name="Thomas B.C."/>
            <person name="Sharon I."/>
            <person name="Castelle C.J."/>
            <person name="Singh A."/>
            <person name="Wilkins M.J."/>
            <person name="Williams K.H."/>
            <person name="Banfield J.F."/>
        </authorList>
    </citation>
    <scope>NUCLEOTIDE SEQUENCE [LARGE SCALE GENOMIC DNA]</scope>
</reference>
<gene>
    <name evidence="2" type="ORF">UT78_C0023G0005</name>
</gene>
<organism evidence="2 3">
    <name type="scientific">Candidatus Nomurabacteria bacterium GW2011_GWF2_40_12</name>
    <dbReference type="NCBI Taxonomy" id="1618776"/>
    <lineage>
        <taxon>Bacteria</taxon>
        <taxon>Candidatus Nomuraibacteriota</taxon>
    </lineage>
</organism>